<gene>
    <name evidence="2" type="ORF">GCM10009839_58680</name>
</gene>
<evidence type="ECO:0000256" key="1">
    <source>
        <dbReference type="SAM" id="MobiDB-lite"/>
    </source>
</evidence>
<evidence type="ECO:0000313" key="2">
    <source>
        <dbReference type="EMBL" id="GAA2046535.1"/>
    </source>
</evidence>
<proteinExistence type="predicted"/>
<dbReference type="EMBL" id="BAAAQN010000041">
    <property type="protein sequence ID" value="GAA2046535.1"/>
    <property type="molecule type" value="Genomic_DNA"/>
</dbReference>
<protein>
    <submittedName>
        <fullName evidence="2">Uncharacterized protein</fullName>
    </submittedName>
</protein>
<evidence type="ECO:0000313" key="3">
    <source>
        <dbReference type="Proteomes" id="UP001500751"/>
    </source>
</evidence>
<feature type="compositionally biased region" description="Polar residues" evidence="1">
    <location>
        <begin position="115"/>
        <end position="127"/>
    </location>
</feature>
<feature type="region of interest" description="Disordered" evidence="1">
    <location>
        <begin position="1"/>
        <end position="22"/>
    </location>
</feature>
<comment type="caution">
    <text evidence="2">The sequence shown here is derived from an EMBL/GenBank/DDBJ whole genome shotgun (WGS) entry which is preliminary data.</text>
</comment>
<keyword evidence="3" id="KW-1185">Reference proteome</keyword>
<feature type="region of interest" description="Disordered" evidence="1">
    <location>
        <begin position="106"/>
        <end position="127"/>
    </location>
</feature>
<dbReference type="Proteomes" id="UP001500751">
    <property type="component" value="Unassembled WGS sequence"/>
</dbReference>
<organism evidence="2 3">
    <name type="scientific">Catenulispora yoronensis</name>
    <dbReference type="NCBI Taxonomy" id="450799"/>
    <lineage>
        <taxon>Bacteria</taxon>
        <taxon>Bacillati</taxon>
        <taxon>Actinomycetota</taxon>
        <taxon>Actinomycetes</taxon>
        <taxon>Catenulisporales</taxon>
        <taxon>Catenulisporaceae</taxon>
        <taxon>Catenulispora</taxon>
    </lineage>
</organism>
<name>A0ABP5GJI1_9ACTN</name>
<reference evidence="3" key="1">
    <citation type="journal article" date="2019" name="Int. J. Syst. Evol. Microbiol.">
        <title>The Global Catalogue of Microorganisms (GCM) 10K type strain sequencing project: providing services to taxonomists for standard genome sequencing and annotation.</title>
        <authorList>
            <consortium name="The Broad Institute Genomics Platform"/>
            <consortium name="The Broad Institute Genome Sequencing Center for Infectious Disease"/>
            <person name="Wu L."/>
            <person name="Ma J."/>
        </authorList>
    </citation>
    <scope>NUCLEOTIDE SEQUENCE [LARGE SCALE GENOMIC DNA]</scope>
    <source>
        <strain evidence="3">JCM 16014</strain>
    </source>
</reference>
<accession>A0ABP5GJI1</accession>
<dbReference type="RefSeq" id="WP_344668905.1">
    <property type="nucleotide sequence ID" value="NZ_BAAAQN010000041.1"/>
</dbReference>
<sequence>MPRRGPSVKTAARQRADAATRQMKEAQARRFAALGTAAQGYFEAAERRERAQAVVEEEDGRAKEALRAVRELVDTNKAAAELCGVSVYEVTAAMAAIAPERPVQVSQLDPAPFPTSAQQLLTPATGE</sequence>